<dbReference type="InterPro" id="IPR051214">
    <property type="entry name" value="GH32_Enzymes"/>
</dbReference>
<dbReference type="GO" id="GO:0004564">
    <property type="term" value="F:beta-fructofuranosidase activity"/>
    <property type="evidence" value="ECO:0007669"/>
    <property type="project" value="UniProtKB-EC"/>
</dbReference>
<dbReference type="Gene3D" id="2.60.120.560">
    <property type="entry name" value="Exo-inulinase, domain 1"/>
    <property type="match status" value="1"/>
</dbReference>
<dbReference type="InterPro" id="IPR013148">
    <property type="entry name" value="Glyco_hydro_32_N"/>
</dbReference>
<dbReference type="InterPro" id="IPR013320">
    <property type="entry name" value="ConA-like_dom_sf"/>
</dbReference>
<evidence type="ECO:0000256" key="2">
    <source>
        <dbReference type="ARBA" id="ARBA00012758"/>
    </source>
</evidence>
<keyword evidence="4 5" id="KW-0326">Glycosidase</keyword>
<dbReference type="InterPro" id="IPR023296">
    <property type="entry name" value="Glyco_hydro_beta-prop_sf"/>
</dbReference>
<evidence type="ECO:0000313" key="8">
    <source>
        <dbReference type="EMBL" id="EZP29418.1"/>
    </source>
</evidence>
<dbReference type="Proteomes" id="UP000024001">
    <property type="component" value="Unassembled WGS sequence"/>
</dbReference>
<gene>
    <name evidence="8" type="ORF">BW34_00031</name>
</gene>
<sequence length="487" mass="53231">MTDIVTPLQAMPSEMLERAAADRHRPAFHFTSPAGWLNDPNGLTQRDGVFHLFYQFNPFAAVHDRIHWGHAISEDLVNWRDLPIALAPSEGPDVDGCWSGVLVYDGDVPTIVYSGRHGDQELPCLATGSGDLVTWTKDTGNPAIAAPPPDLDIVAFRDHCVWREGDTWRQIIGAGIRGQGGTALMYESPDLRQWNYLGPLLVGDSEDRPRDAPDWTGTMWECVDLFHLDADDVDRDVLVFSAWDEGVTHHPLYWTGHYEGVHFEPEALHRLDLGGRYFYAPQSMQDAGGRRVLFGWMQEGRPDAAAVAAGWSGVMSLPRVATLRADGSLHQAPAPEVSSLRQELLHDGPAEGASVRGDQLDLELDIDLPEGGSVELAVLASRQGDERSVYRVSRSDGEATILLDRSRSSLDSDVDTGELSGAFPMSGDRVAVRVLVDHSALEAFVNGVPLAARAYPTLRDAVGVEIQASGARVHLRAWEMSAAATPR</sequence>
<evidence type="ECO:0000256" key="4">
    <source>
        <dbReference type="ARBA" id="ARBA00023295"/>
    </source>
</evidence>
<dbReference type="RefSeq" id="WP_036308442.1">
    <property type="nucleotide sequence ID" value="NZ_JFYO01000001.1"/>
</dbReference>
<dbReference type="CDD" id="cd08996">
    <property type="entry name" value="GH32_FFase"/>
    <property type="match status" value="1"/>
</dbReference>
<dbReference type="GO" id="GO:0005975">
    <property type="term" value="P:carbohydrate metabolic process"/>
    <property type="evidence" value="ECO:0007669"/>
    <property type="project" value="InterPro"/>
</dbReference>
<dbReference type="PANTHER" id="PTHR43101:SF1">
    <property type="entry name" value="BETA-FRUCTOSIDASE"/>
    <property type="match status" value="1"/>
</dbReference>
<dbReference type="EMBL" id="JFYO01000001">
    <property type="protein sequence ID" value="EZP29418.1"/>
    <property type="molecule type" value="Genomic_DNA"/>
</dbReference>
<dbReference type="PANTHER" id="PTHR43101">
    <property type="entry name" value="BETA-FRUCTOSIDASE"/>
    <property type="match status" value="1"/>
</dbReference>
<reference evidence="8 9" key="1">
    <citation type="submission" date="2014-03" db="EMBL/GenBank/DDBJ databases">
        <title>Draft Genome Sequences of 13 Willow Endophytes.</title>
        <authorList>
            <person name="Gan H.Y."/>
            <person name="Gan H.M."/>
            <person name="Savka M.A."/>
            <person name="Hudson A.O."/>
        </authorList>
    </citation>
    <scope>NUCLEOTIDE SEQUENCE [LARGE SCALE GENOMIC DNA]</scope>
    <source>
        <strain evidence="8 9">RIT293</strain>
    </source>
</reference>
<keyword evidence="3 5" id="KW-0378">Hydrolase</keyword>
<dbReference type="OrthoDB" id="9776657at2"/>
<dbReference type="AlphaFoldDB" id="A0A031FXV1"/>
<dbReference type="Gene3D" id="2.115.10.20">
    <property type="entry name" value="Glycosyl hydrolase domain, family 43"/>
    <property type="match status" value="1"/>
</dbReference>
<dbReference type="SUPFAM" id="SSF75005">
    <property type="entry name" value="Arabinanase/levansucrase/invertase"/>
    <property type="match status" value="1"/>
</dbReference>
<feature type="domain" description="Glycosyl hydrolase family 32 C-terminal" evidence="7">
    <location>
        <begin position="349"/>
        <end position="478"/>
    </location>
</feature>
<evidence type="ECO:0000256" key="3">
    <source>
        <dbReference type="ARBA" id="ARBA00022801"/>
    </source>
</evidence>
<proteinExistence type="inferred from homology"/>
<keyword evidence="9" id="KW-1185">Reference proteome</keyword>
<dbReference type="InterPro" id="IPR001362">
    <property type="entry name" value="Glyco_hydro_32"/>
</dbReference>
<accession>A0A031FXV1</accession>
<evidence type="ECO:0000259" key="7">
    <source>
        <dbReference type="Pfam" id="PF08244"/>
    </source>
</evidence>
<dbReference type="eggNOG" id="COG1621">
    <property type="taxonomic scope" value="Bacteria"/>
</dbReference>
<comment type="caution">
    <text evidence="8">The sequence shown here is derived from an EMBL/GenBank/DDBJ whole genome shotgun (WGS) entry which is preliminary data.</text>
</comment>
<dbReference type="InterPro" id="IPR013189">
    <property type="entry name" value="Glyco_hydro_32_C"/>
</dbReference>
<dbReference type="PATRIC" id="fig|273677.3.peg.29"/>
<dbReference type="EC" id="3.2.1.26" evidence="2"/>
<feature type="domain" description="Glycosyl hydrolase family 32 N-terminal" evidence="6">
    <location>
        <begin position="29"/>
        <end position="333"/>
    </location>
</feature>
<dbReference type="Pfam" id="PF00251">
    <property type="entry name" value="Glyco_hydro_32N"/>
    <property type="match status" value="1"/>
</dbReference>
<comment type="similarity">
    <text evidence="1 5">Belongs to the glycosyl hydrolase 32 family.</text>
</comment>
<name>A0A031FXV1_9MICO</name>
<dbReference type="SUPFAM" id="SSF49899">
    <property type="entry name" value="Concanavalin A-like lectins/glucanases"/>
    <property type="match status" value="1"/>
</dbReference>
<protein>
    <recommendedName>
        <fullName evidence="2">beta-fructofuranosidase</fullName>
        <ecNumber evidence="2">3.2.1.26</ecNumber>
    </recommendedName>
</protein>
<evidence type="ECO:0000259" key="6">
    <source>
        <dbReference type="Pfam" id="PF00251"/>
    </source>
</evidence>
<dbReference type="Pfam" id="PF08244">
    <property type="entry name" value="Glyco_hydro_32C"/>
    <property type="match status" value="1"/>
</dbReference>
<evidence type="ECO:0000256" key="1">
    <source>
        <dbReference type="ARBA" id="ARBA00009902"/>
    </source>
</evidence>
<dbReference type="SMART" id="SM00640">
    <property type="entry name" value="Glyco_32"/>
    <property type="match status" value="1"/>
</dbReference>
<evidence type="ECO:0000313" key="9">
    <source>
        <dbReference type="Proteomes" id="UP000024001"/>
    </source>
</evidence>
<organism evidence="8 9">
    <name type="scientific">Microbacterium oleivorans</name>
    <dbReference type="NCBI Taxonomy" id="273677"/>
    <lineage>
        <taxon>Bacteria</taxon>
        <taxon>Bacillati</taxon>
        <taxon>Actinomycetota</taxon>
        <taxon>Actinomycetes</taxon>
        <taxon>Micrococcales</taxon>
        <taxon>Microbacteriaceae</taxon>
        <taxon>Microbacterium</taxon>
    </lineage>
</organism>
<evidence type="ECO:0000256" key="5">
    <source>
        <dbReference type="RuleBase" id="RU362110"/>
    </source>
</evidence>